<dbReference type="PANTHER" id="PTHR24170:SF1">
    <property type="entry name" value="DOMAIN PROTEIN, PUTATIVE (AFU_ORTHOLOGUE AFUA_1G09870)-RELATED"/>
    <property type="match status" value="1"/>
</dbReference>
<dbReference type="GO" id="GO:0005770">
    <property type="term" value="C:late endosome"/>
    <property type="evidence" value="ECO:0007669"/>
    <property type="project" value="TreeGrafter"/>
</dbReference>
<dbReference type="InterPro" id="IPR037191">
    <property type="entry name" value="VPS9_dom_sf"/>
</dbReference>
<dbReference type="GO" id="GO:0005886">
    <property type="term" value="C:plasma membrane"/>
    <property type="evidence" value="ECO:0007669"/>
    <property type="project" value="TreeGrafter"/>
</dbReference>
<dbReference type="SUPFAM" id="SSF48403">
    <property type="entry name" value="Ankyrin repeat"/>
    <property type="match status" value="1"/>
</dbReference>
<evidence type="ECO:0000313" key="4">
    <source>
        <dbReference type="EMBL" id="KZZ96139.1"/>
    </source>
</evidence>
<dbReference type="CDD" id="cd06093">
    <property type="entry name" value="PX_domain"/>
    <property type="match status" value="1"/>
</dbReference>
<feature type="region of interest" description="Disordered" evidence="2">
    <location>
        <begin position="529"/>
        <end position="560"/>
    </location>
</feature>
<dbReference type="STRING" id="1081109.A0A168C4N1"/>
<keyword evidence="5" id="KW-1185">Reference proteome</keyword>
<dbReference type="SUPFAM" id="SSF109993">
    <property type="entry name" value="VPS9 domain"/>
    <property type="match status" value="1"/>
</dbReference>
<dbReference type="GO" id="GO:0005085">
    <property type="term" value="F:guanyl-nucleotide exchange factor activity"/>
    <property type="evidence" value="ECO:0007669"/>
    <property type="project" value="TreeGrafter"/>
</dbReference>
<dbReference type="Gene3D" id="1.25.40.20">
    <property type="entry name" value="Ankyrin repeat-containing domain"/>
    <property type="match status" value="1"/>
</dbReference>
<dbReference type="GO" id="GO:0000149">
    <property type="term" value="F:SNARE binding"/>
    <property type="evidence" value="ECO:0007669"/>
    <property type="project" value="TreeGrafter"/>
</dbReference>
<dbReference type="Gene3D" id="1.20.1050.80">
    <property type="entry name" value="VPS9 domain"/>
    <property type="match status" value="1"/>
</dbReference>
<evidence type="ECO:0000313" key="5">
    <source>
        <dbReference type="Proteomes" id="UP000078544"/>
    </source>
</evidence>
<dbReference type="GO" id="GO:0005769">
    <property type="term" value="C:early endosome"/>
    <property type="evidence" value="ECO:0007669"/>
    <property type="project" value="TreeGrafter"/>
</dbReference>
<dbReference type="PROSITE" id="PS51205">
    <property type="entry name" value="VPS9"/>
    <property type="match status" value="1"/>
</dbReference>
<dbReference type="GO" id="GO:0030133">
    <property type="term" value="C:transport vesicle"/>
    <property type="evidence" value="ECO:0007669"/>
    <property type="project" value="TreeGrafter"/>
</dbReference>
<accession>A0A168C4N1</accession>
<evidence type="ECO:0000256" key="2">
    <source>
        <dbReference type="SAM" id="MobiDB-lite"/>
    </source>
</evidence>
<dbReference type="Pfam" id="PF02204">
    <property type="entry name" value="VPS9"/>
    <property type="match status" value="1"/>
</dbReference>
<dbReference type="EMBL" id="AZGY01000008">
    <property type="protein sequence ID" value="KZZ96139.1"/>
    <property type="molecule type" value="Genomic_DNA"/>
</dbReference>
<comment type="similarity">
    <text evidence="1">Belongs to the UPF0507 family.</text>
</comment>
<dbReference type="SUPFAM" id="SSF64268">
    <property type="entry name" value="PX domain"/>
    <property type="match status" value="1"/>
</dbReference>
<feature type="domain" description="VPS9" evidence="3">
    <location>
        <begin position="339"/>
        <end position="500"/>
    </location>
</feature>
<dbReference type="InterPro" id="IPR036770">
    <property type="entry name" value="Ankyrin_rpt-contain_sf"/>
</dbReference>
<dbReference type="InterPro" id="IPR002110">
    <property type="entry name" value="Ankyrin_rpt"/>
</dbReference>
<evidence type="ECO:0000256" key="1">
    <source>
        <dbReference type="ARBA" id="ARBA00007428"/>
    </source>
</evidence>
<dbReference type="InterPro" id="IPR051248">
    <property type="entry name" value="UPF0507/Ank_repeat_27"/>
</dbReference>
<dbReference type="InterPro" id="IPR003123">
    <property type="entry name" value="VPS9"/>
</dbReference>
<organism evidence="4 5">
    <name type="scientific">Moelleriella libera RCEF 2490</name>
    <dbReference type="NCBI Taxonomy" id="1081109"/>
    <lineage>
        <taxon>Eukaryota</taxon>
        <taxon>Fungi</taxon>
        <taxon>Dikarya</taxon>
        <taxon>Ascomycota</taxon>
        <taxon>Pezizomycotina</taxon>
        <taxon>Sordariomycetes</taxon>
        <taxon>Hypocreomycetidae</taxon>
        <taxon>Hypocreales</taxon>
        <taxon>Clavicipitaceae</taxon>
        <taxon>Moelleriella</taxon>
    </lineage>
</organism>
<dbReference type="Proteomes" id="UP000078544">
    <property type="component" value="Unassembled WGS sequence"/>
</dbReference>
<comment type="caution">
    <text evidence="4">The sequence shown here is derived from an EMBL/GenBank/DDBJ whole genome shotgun (WGS) entry which is preliminary data.</text>
</comment>
<dbReference type="Pfam" id="PF13857">
    <property type="entry name" value="Ank_5"/>
    <property type="match status" value="1"/>
</dbReference>
<evidence type="ECO:0000259" key="3">
    <source>
        <dbReference type="PROSITE" id="PS51205"/>
    </source>
</evidence>
<protein>
    <submittedName>
        <fullName evidence="4">VPS9 domain protein</fullName>
    </submittedName>
</protein>
<proteinExistence type="inferred from homology"/>
<dbReference type="OrthoDB" id="7464126at2759"/>
<reference evidence="4 5" key="1">
    <citation type="journal article" date="2016" name="Genome Biol. Evol.">
        <title>Divergent and convergent evolution of fungal pathogenicity.</title>
        <authorList>
            <person name="Shang Y."/>
            <person name="Xiao G."/>
            <person name="Zheng P."/>
            <person name="Cen K."/>
            <person name="Zhan S."/>
            <person name="Wang C."/>
        </authorList>
    </citation>
    <scope>NUCLEOTIDE SEQUENCE [LARGE SCALE GENOMIC DNA]</scope>
    <source>
        <strain evidence="4 5">RCEF 2490</strain>
    </source>
</reference>
<dbReference type="GO" id="GO:0045022">
    <property type="term" value="P:early endosome to late endosome transport"/>
    <property type="evidence" value="ECO:0007669"/>
    <property type="project" value="TreeGrafter"/>
</dbReference>
<dbReference type="GO" id="GO:0097422">
    <property type="term" value="C:tubular endosome"/>
    <property type="evidence" value="ECO:0007669"/>
    <property type="project" value="TreeGrafter"/>
</dbReference>
<dbReference type="GO" id="GO:0035091">
    <property type="term" value="F:phosphatidylinositol binding"/>
    <property type="evidence" value="ECO:0007669"/>
    <property type="project" value="InterPro"/>
</dbReference>
<dbReference type="PANTHER" id="PTHR24170">
    <property type="entry name" value="ANKYRIN REPEAT DOMAIN-CONTAINING PROTEIN 27"/>
    <property type="match status" value="1"/>
</dbReference>
<name>A0A168C4N1_9HYPO</name>
<gene>
    <name evidence="4" type="ORF">AAL_04435</name>
</gene>
<dbReference type="InterPro" id="IPR036871">
    <property type="entry name" value="PX_dom_sf"/>
</dbReference>
<dbReference type="AlphaFoldDB" id="A0A168C4N1"/>
<sequence>MQPLNPFLAAFFKSPVIAQCSPVHHHIVLVPLTDVLLTSRDVESGILASEAVLSEEFLSSHVLRIPPPTLSTTGKDGIHTLREVRGKAKQFSTLNGRTVVIKDSIIYSNKGIAHIKASSPQDLVPTLAIRLISGANPLVGTWEEVRIPPATLIRGIRNEMTTEAKKGPAGDVGEGAVLKKKDIRSFHDLLNHFPMIARQMQSGLEKLFVEFATVFEKPLPPPPSASSIPDPRPDGPITTAMKRARSNSLSTRDGKINSRESLTVTEDFYAEDDEDVMRASLETAVTAAIDLFQSVDKQQLSLLGATTDLTGPLVEKLIERYVTENVNHLLFPKLSALKRPEDLELEAKIRQMEFIDISQLGIAIDGGPRAKHDLLIQLGPAIEEFKKISNALSPEEMMDTLLSTIKAVSSLTGSSRPENGKDTEEIAHEKTIMTVNADTLVSLLLYVVIRSQVRHLQARLVYIRSFIFIEDVDSGEMGYALSTFEAVLAYLSLDSAGLRKASRRNKALWDAARKPDLADLRNIMEPGGSEMVDLDENLPTNSDGEVPFRPNRRPSSTWSLQNDSSHCSTLALTTSDRFSHGSGLSHVFPFQSNGDADDLTFMKKVKRVAMDTRSLSSGSDISFQSRTGSIGTLGSALEGDISVERLAQTRNSLGESIPMMVVQSGNAASFKYLMSLSGFYTLSVILQDVNNEDTTLLSAAIQLGNKEIIMALLERLRSLATREQLLQYLAHQDIWGRSVGHYLFHTPSLITKLGKLIPWRQRDKNGQTPLFALCRSYDNENYYDMVETGLRVTRETQQDGQALHLDEHVDAKGNTLLHIMNDQRLALRILHYCDVDVNATNEKKFTALMVASKYGRYDMVRCLFADPRVDITAREMRGLTAVELAKDDDVRNKIDDLCLFSMPAGREGRITGVVRAFFVEDGSVRLVLKSAAPTDHDSYTVTTSRRSLAEFEQLAHLIAQEHPASWIPSISDTRSPFQIPVKPSRAILRDIQTKTDWFLKTMLAHPTLATHEMLWEFFLVPELQLEAMEQRTKLKIETRIEKVKEEYEPVRDMREVEQFVNHAREMVRSVSYSTKSLARRANGLGLATCDLYDSLVLLHRSVSSLRYLPRTHVVALETYVRALAPTQSNPQATLHNTLLATQSTVQAMLSSLSRPALLISQITAAKRDADRNDSSAVRSARWPLGLLDETRQRLQDGKEKRAKQSRVEADYLAKELRYTQQTVASELAGWQDMHDKMGRRAIREFARGMLIQERMRLDGMVRALRKVRQNCADTLRQ</sequence>